<reference evidence="5 6" key="2">
    <citation type="journal article" date="2011" name="ISME J.">
        <title>RNA-seq reveals cooperative metabolic interactions between two termite-gut spirochete species in co-culture.</title>
        <authorList>
            <person name="Rosenthal A.Z."/>
            <person name="Matson E.G."/>
            <person name="Eldar A."/>
            <person name="Leadbetter J.R."/>
        </authorList>
    </citation>
    <scope>NUCLEOTIDE SEQUENCE [LARGE SCALE GENOMIC DNA]</scope>
    <source>
        <strain evidence="6">ATCC BAA-888 / DSM 13862 / ZAS-9</strain>
    </source>
</reference>
<dbReference type="SUPFAM" id="SSF55347">
    <property type="entry name" value="Glyceraldehyde-3-phosphate dehydrogenase-like, C-terminal domain"/>
    <property type="match status" value="1"/>
</dbReference>
<dbReference type="GO" id="GO:0000166">
    <property type="term" value="F:nucleotide binding"/>
    <property type="evidence" value="ECO:0007669"/>
    <property type="project" value="InterPro"/>
</dbReference>
<dbReference type="eggNOG" id="COG0673">
    <property type="taxonomic scope" value="Bacteria"/>
</dbReference>
<dbReference type="InterPro" id="IPR036291">
    <property type="entry name" value="NAD(P)-bd_dom_sf"/>
</dbReference>
<dbReference type="KEGG" id="taz:TREAZ_1457"/>
<dbReference type="EMBL" id="CP001841">
    <property type="protein sequence ID" value="AEF82196.1"/>
    <property type="molecule type" value="Genomic_DNA"/>
</dbReference>
<feature type="domain" description="GFO/IDH/MocA-like oxidoreductase" evidence="4">
    <location>
        <begin position="134"/>
        <end position="248"/>
    </location>
</feature>
<dbReference type="Pfam" id="PF22725">
    <property type="entry name" value="GFO_IDH_MocA_C3"/>
    <property type="match status" value="1"/>
</dbReference>
<reference evidence="6" key="1">
    <citation type="submission" date="2009-12" db="EMBL/GenBank/DDBJ databases">
        <title>Complete sequence of Treponema azotonutricium strain ZAS-9.</title>
        <authorList>
            <person name="Tetu S.G."/>
            <person name="Matson E."/>
            <person name="Ren Q."/>
            <person name="Seshadri R."/>
            <person name="Elbourne L."/>
            <person name="Hassan K.A."/>
            <person name="Durkin A."/>
            <person name="Radune D."/>
            <person name="Mohamoud Y."/>
            <person name="Shay R."/>
            <person name="Jin S."/>
            <person name="Zhang X."/>
            <person name="Lucey K."/>
            <person name="Ballor N.R."/>
            <person name="Ottesen E."/>
            <person name="Rosenthal R."/>
            <person name="Allen A."/>
            <person name="Leadbetter J.R."/>
            <person name="Paulsen I.T."/>
        </authorList>
    </citation>
    <scope>NUCLEOTIDE SEQUENCE [LARGE SCALE GENOMIC DNA]</scope>
    <source>
        <strain evidence="6">ATCC BAA-888 / DSM 13862 / ZAS-9</strain>
    </source>
</reference>
<feature type="domain" description="Gfo/Idh/MocA-like oxidoreductase N-terminal" evidence="3">
    <location>
        <begin position="5"/>
        <end position="123"/>
    </location>
</feature>
<evidence type="ECO:0000256" key="2">
    <source>
        <dbReference type="ARBA" id="ARBA00023002"/>
    </source>
</evidence>
<organism evidence="5 6">
    <name type="scientific">Leadbettera azotonutricia (strain ATCC BAA-888 / DSM 13862 / ZAS-9)</name>
    <name type="common">Treponema azotonutricium</name>
    <dbReference type="NCBI Taxonomy" id="545695"/>
    <lineage>
        <taxon>Bacteria</taxon>
        <taxon>Pseudomonadati</taxon>
        <taxon>Spirochaetota</taxon>
        <taxon>Spirochaetia</taxon>
        <taxon>Spirochaetales</taxon>
        <taxon>Breznakiellaceae</taxon>
        <taxon>Leadbettera</taxon>
    </lineage>
</organism>
<protein>
    <submittedName>
        <fullName evidence="5">Oxidoreductase</fullName>
    </submittedName>
</protein>
<evidence type="ECO:0000313" key="5">
    <source>
        <dbReference type="EMBL" id="AEF82196.1"/>
    </source>
</evidence>
<dbReference type="InterPro" id="IPR055170">
    <property type="entry name" value="GFO_IDH_MocA-like_dom"/>
</dbReference>
<dbReference type="RefSeq" id="WP_015710556.1">
    <property type="nucleotide sequence ID" value="NC_015577.1"/>
</dbReference>
<dbReference type="PANTHER" id="PTHR22604">
    <property type="entry name" value="OXIDOREDUCTASES"/>
    <property type="match status" value="1"/>
</dbReference>
<accession>F5YEQ3</accession>
<evidence type="ECO:0000256" key="1">
    <source>
        <dbReference type="ARBA" id="ARBA00010928"/>
    </source>
</evidence>
<dbReference type="STRING" id="545695.TREAZ_1457"/>
<evidence type="ECO:0000259" key="4">
    <source>
        <dbReference type="Pfam" id="PF22725"/>
    </source>
</evidence>
<evidence type="ECO:0000259" key="3">
    <source>
        <dbReference type="Pfam" id="PF01408"/>
    </source>
</evidence>
<dbReference type="GO" id="GO:0016491">
    <property type="term" value="F:oxidoreductase activity"/>
    <property type="evidence" value="ECO:0007669"/>
    <property type="project" value="UniProtKB-KW"/>
</dbReference>
<proteinExistence type="inferred from homology"/>
<dbReference type="InParanoid" id="F5YEQ3"/>
<name>F5YEQ3_LEAAZ</name>
<keyword evidence="6" id="KW-1185">Reference proteome</keyword>
<dbReference type="OrthoDB" id="9783105at2"/>
<gene>
    <name evidence="5" type="ordered locus">TREAZ_1457</name>
</gene>
<dbReference type="Proteomes" id="UP000009222">
    <property type="component" value="Chromosome"/>
</dbReference>
<dbReference type="SUPFAM" id="SSF51735">
    <property type="entry name" value="NAD(P)-binding Rossmann-fold domains"/>
    <property type="match status" value="1"/>
</dbReference>
<dbReference type="InterPro" id="IPR050984">
    <property type="entry name" value="Gfo/Idh/MocA_domain"/>
</dbReference>
<dbReference type="Pfam" id="PF01408">
    <property type="entry name" value="GFO_IDH_MocA"/>
    <property type="match status" value="1"/>
</dbReference>
<dbReference type="Gene3D" id="3.40.50.720">
    <property type="entry name" value="NAD(P)-binding Rossmann-like Domain"/>
    <property type="match status" value="1"/>
</dbReference>
<dbReference type="AlphaFoldDB" id="F5YEQ3"/>
<keyword evidence="2" id="KW-0560">Oxidoreductase</keyword>
<comment type="similarity">
    <text evidence="1">Belongs to the Gfo/Idh/MocA family.</text>
</comment>
<dbReference type="HOGENOM" id="CLU_023194_5_0_12"/>
<dbReference type="InterPro" id="IPR000683">
    <property type="entry name" value="Gfo/Idh/MocA-like_OxRdtase_N"/>
</dbReference>
<evidence type="ECO:0000313" key="6">
    <source>
        <dbReference type="Proteomes" id="UP000009222"/>
    </source>
</evidence>
<dbReference type="Gene3D" id="3.30.360.10">
    <property type="entry name" value="Dihydrodipicolinate Reductase, domain 2"/>
    <property type="match status" value="1"/>
</dbReference>
<dbReference type="PANTHER" id="PTHR22604:SF105">
    <property type="entry name" value="TRANS-1,2-DIHYDROBENZENE-1,2-DIOL DEHYDROGENASE"/>
    <property type="match status" value="1"/>
</dbReference>
<sequence length="332" mass="36060">MDKLRMGVLGCSGHYSLRVSTPLKSSLLIEPYAVASRDAAKAKKYAKTWGFEKSYGSYEDLLSDPNVDFVYIPLPNHLHLQYIKKAADAGKAILCEKPLCLNAKEAAQAASYCQKKKVPLMEAFMYRFHPQWIRAYEIARSGELGEVMGTGGVFSYDNKDPSNIRNIASAGGGALLDIGCYTVSSARYLMGAEPKKVVANALRDSAFKTDTYVSAILDFGNGKSSTFTIGTQIFPYQRVTAYGTGGDLSIDVPFNMYGDVPGVVTVSQGVGTRVIQTEIADQYLLEFDSFAQALIEKTEVPTPIQDAINNMAVIDALFASASSGKWEAVAKL</sequence>